<comment type="caution">
    <text evidence="3">The sequence shown here is derived from an EMBL/GenBank/DDBJ whole genome shotgun (WGS) entry which is preliminary data.</text>
</comment>
<dbReference type="InterPro" id="IPR058208">
    <property type="entry name" value="PACE"/>
</dbReference>
<evidence type="ECO:0000256" key="1">
    <source>
        <dbReference type="SAM" id="Phobius"/>
    </source>
</evidence>
<proteinExistence type="predicted"/>
<feature type="transmembrane region" description="Helical" evidence="1">
    <location>
        <begin position="78"/>
        <end position="97"/>
    </location>
</feature>
<reference evidence="3 4" key="1">
    <citation type="submission" date="2020-09" db="EMBL/GenBank/DDBJ databases">
        <title>Marinomonas sp. nov., isolated from the cysticercosis algae of Qingdao, China.</title>
        <authorList>
            <person name="Sun X."/>
        </authorList>
    </citation>
    <scope>NUCLEOTIDE SEQUENCE [LARGE SCALE GENOMIC DNA]</scope>
    <source>
        <strain evidence="3 4">SM2066</strain>
    </source>
</reference>
<evidence type="ECO:0000313" key="4">
    <source>
        <dbReference type="Proteomes" id="UP000604161"/>
    </source>
</evidence>
<feature type="transmembrane region" description="Helical" evidence="1">
    <location>
        <begin position="37"/>
        <end position="57"/>
    </location>
</feature>
<dbReference type="RefSeq" id="WP_191595818.1">
    <property type="nucleotide sequence ID" value="NZ_JACYFC010000006.1"/>
</dbReference>
<dbReference type="Pfam" id="PF05232">
    <property type="entry name" value="BTP"/>
    <property type="match status" value="2"/>
</dbReference>
<keyword evidence="1" id="KW-0812">Transmembrane</keyword>
<feature type="domain" description="Chlorhexidine efflux transporter" evidence="2">
    <location>
        <begin position="69"/>
        <end position="131"/>
    </location>
</feature>
<organism evidence="3 4">
    <name type="scientific">Marinomonas colpomeniae</name>
    <dbReference type="NCBI Taxonomy" id="2774408"/>
    <lineage>
        <taxon>Bacteria</taxon>
        <taxon>Pseudomonadati</taxon>
        <taxon>Pseudomonadota</taxon>
        <taxon>Gammaproteobacteria</taxon>
        <taxon>Oceanospirillales</taxon>
        <taxon>Oceanospirillaceae</taxon>
        <taxon>Marinomonas</taxon>
    </lineage>
</organism>
<sequence>MKTVERIFQAIFFEITVLSIIIPSSVIIGGFDPERMTIVAIAISLFAMLWNYIYNLVFDKLIGFNRLARGLVLRISHAVCFELGMVVITLPVMAWYLEITLLAAAILEAAFLIFILIYTLVFNWLYDRYQPYQKWFSKQVN</sequence>
<feature type="domain" description="Chlorhexidine efflux transporter" evidence="2">
    <location>
        <begin position="2"/>
        <end position="61"/>
    </location>
</feature>
<evidence type="ECO:0000259" key="2">
    <source>
        <dbReference type="Pfam" id="PF05232"/>
    </source>
</evidence>
<keyword evidence="1" id="KW-1133">Transmembrane helix</keyword>
<feature type="transmembrane region" description="Helical" evidence="1">
    <location>
        <begin position="7"/>
        <end position="31"/>
    </location>
</feature>
<keyword evidence="4" id="KW-1185">Reference proteome</keyword>
<dbReference type="NCBIfam" id="NF033664">
    <property type="entry name" value="PACE_transport"/>
    <property type="match status" value="1"/>
</dbReference>
<accession>A0ABR8P4X8</accession>
<keyword evidence="1" id="KW-0472">Membrane</keyword>
<dbReference type="EMBL" id="JACYFC010000006">
    <property type="protein sequence ID" value="MBD5772427.1"/>
    <property type="molecule type" value="Genomic_DNA"/>
</dbReference>
<feature type="transmembrane region" description="Helical" evidence="1">
    <location>
        <begin position="103"/>
        <end position="126"/>
    </location>
</feature>
<evidence type="ECO:0000313" key="3">
    <source>
        <dbReference type="EMBL" id="MBD5772427.1"/>
    </source>
</evidence>
<protein>
    <submittedName>
        <fullName evidence="3">PACE efflux transporter</fullName>
    </submittedName>
</protein>
<gene>
    <name evidence="3" type="ORF">IF202_15410</name>
</gene>
<dbReference type="Proteomes" id="UP000604161">
    <property type="component" value="Unassembled WGS sequence"/>
</dbReference>
<name>A0ABR8P4X8_9GAMM</name>
<dbReference type="InterPro" id="IPR007896">
    <property type="entry name" value="BTP_bacteria"/>
</dbReference>